<dbReference type="PANTHER" id="PTHR43459:SF1">
    <property type="entry name" value="EG:BACN32G11.4 PROTEIN"/>
    <property type="match status" value="1"/>
</dbReference>
<dbReference type="EMBL" id="CP018820">
    <property type="protein sequence ID" value="APR53801.1"/>
    <property type="molecule type" value="Genomic_DNA"/>
</dbReference>
<dbReference type="Proteomes" id="UP000287746">
    <property type="component" value="Unassembled WGS sequence"/>
</dbReference>
<evidence type="ECO:0000313" key="3">
    <source>
        <dbReference type="EMBL" id="RSV06187.1"/>
    </source>
</evidence>
<keyword evidence="3" id="KW-0456">Lyase</keyword>
<dbReference type="GO" id="GO:0016853">
    <property type="term" value="F:isomerase activity"/>
    <property type="evidence" value="ECO:0007669"/>
    <property type="project" value="UniProtKB-KW"/>
</dbReference>
<reference evidence="3 6" key="3">
    <citation type="submission" date="2018-07" db="EMBL/GenBank/DDBJ databases">
        <title>Genomic and Epidemiologic Investigation of an Indolent Hospital Outbreak.</title>
        <authorList>
            <person name="Johnson R.C."/>
            <person name="Deming C."/>
            <person name="Conlan S."/>
            <person name="Zellmer C.J."/>
            <person name="Michelin A.V."/>
            <person name="Lee-Lin S."/>
            <person name="Thomas P.J."/>
            <person name="Park M."/>
            <person name="Weingarten R.A."/>
            <person name="Less J."/>
            <person name="Dekker J.P."/>
            <person name="Frank K.M."/>
            <person name="Musser K.A."/>
            <person name="Mcquiston J.R."/>
            <person name="Henderson D.K."/>
            <person name="Lau A.F."/>
            <person name="Palmore T.N."/>
            <person name="Segre J.A."/>
        </authorList>
    </citation>
    <scope>NUCLEOTIDE SEQUENCE [LARGE SCALE GENOMIC DNA]</scope>
    <source>
        <strain evidence="4">SK-CDC1_0717</strain>
        <strain evidence="3 6">SK-NIH.Env10_0317</strain>
    </source>
</reference>
<dbReference type="AlphaFoldDB" id="A0A1L6JCX9"/>
<organism evidence="2 5">
    <name type="scientific">Sphingomonas koreensis</name>
    <dbReference type="NCBI Taxonomy" id="93064"/>
    <lineage>
        <taxon>Bacteria</taxon>
        <taxon>Pseudomonadati</taxon>
        <taxon>Pseudomonadota</taxon>
        <taxon>Alphaproteobacteria</taxon>
        <taxon>Sphingomonadales</taxon>
        <taxon>Sphingomonadaceae</taxon>
        <taxon>Sphingomonas</taxon>
    </lineage>
</organism>
<dbReference type="Pfam" id="PF00378">
    <property type="entry name" value="ECH_1"/>
    <property type="match status" value="1"/>
</dbReference>
<dbReference type="Gene3D" id="3.90.226.10">
    <property type="entry name" value="2-enoyl-CoA Hydratase, Chain A, domain 1"/>
    <property type="match status" value="1"/>
</dbReference>
<reference evidence="5" key="2">
    <citation type="submission" date="2016-12" db="EMBL/GenBank/DDBJ databases">
        <title>Whole genome sequencing of Sphingomonas sp. ABOJV.</title>
        <authorList>
            <person name="Conlan S."/>
            <person name="Thomas P.J."/>
            <person name="Mullikin J."/>
            <person name="Palmore T.N."/>
            <person name="Frank K.M."/>
            <person name="Segre J.A."/>
        </authorList>
    </citation>
    <scope>NUCLEOTIDE SEQUENCE [LARGE SCALE GENOMIC DNA]</scope>
    <source>
        <strain evidence="5">ABOJV</strain>
    </source>
</reference>
<dbReference type="GO" id="GO:0004300">
    <property type="term" value="F:enoyl-CoA hydratase activity"/>
    <property type="evidence" value="ECO:0007669"/>
    <property type="project" value="UniProtKB-EC"/>
</dbReference>
<accession>A0A1L6JCX9</accession>
<keyword evidence="5" id="KW-1185">Reference proteome</keyword>
<evidence type="ECO:0000313" key="4">
    <source>
        <dbReference type="EMBL" id="RSY86968.1"/>
    </source>
</evidence>
<proteinExistence type="inferred from homology"/>
<evidence type="ECO:0000313" key="6">
    <source>
        <dbReference type="Proteomes" id="UP000286681"/>
    </source>
</evidence>
<dbReference type="PANTHER" id="PTHR43459">
    <property type="entry name" value="ENOYL-COA HYDRATASE"/>
    <property type="match status" value="1"/>
</dbReference>
<reference evidence="2" key="1">
    <citation type="submission" date="2016-12" db="EMBL/GenBank/DDBJ databases">
        <title>Whole genome sequencing of Sphingomonas koreensis.</title>
        <authorList>
            <person name="Conlan S."/>
            <person name="Thomas P.J."/>
            <person name="Mullikin J."/>
            <person name="Palmore T.N."/>
            <person name="Frank K.M."/>
            <person name="Segre J.A."/>
        </authorList>
    </citation>
    <scope>NUCLEOTIDE SEQUENCE</scope>
    <source>
        <strain evidence="2">ABOJV</strain>
    </source>
</reference>
<evidence type="ECO:0000313" key="7">
    <source>
        <dbReference type="Proteomes" id="UP000287746"/>
    </source>
</evidence>
<reference evidence="7" key="4">
    <citation type="submission" date="2018-07" db="EMBL/GenBank/DDBJ databases">
        <title>Genomic and Epidemiologic Investigation of an Indolent Hospital Outbreak.</title>
        <authorList>
            <person name="Johnson R.C."/>
            <person name="Deming C."/>
            <person name="Conlan S."/>
            <person name="Zellmer C.J."/>
            <person name="Michelin A.V."/>
            <person name="Lee-Lin S.-Q."/>
            <person name="Thomas P.J."/>
            <person name="Park M."/>
            <person name="Weingarten R.A."/>
            <person name="Less J."/>
            <person name="Dekker J.P."/>
            <person name="Frank K.M."/>
            <person name="Musser K.A."/>
            <person name="Mcquiston J.R."/>
            <person name="Henderson D.K."/>
            <person name="Lau A.F."/>
            <person name="Palmore T.N."/>
            <person name="Segre J.A."/>
        </authorList>
    </citation>
    <scope>NUCLEOTIDE SEQUENCE [LARGE SCALE GENOMIC DNA]</scope>
    <source>
        <strain evidence="7">SK-CDC1_0717</strain>
    </source>
</reference>
<protein>
    <submittedName>
        <fullName evidence="2">2-(1,2-epoxy-1,2-dihydrophenyl)acetyl-CoA isomerase</fullName>
        <ecNumber evidence="3">4.2.1.17</ecNumber>
    </submittedName>
</protein>
<dbReference type="GeneID" id="44134159"/>
<dbReference type="Gene3D" id="1.10.12.10">
    <property type="entry name" value="Lyase 2-enoyl-coa Hydratase, Chain A, domain 2"/>
    <property type="match status" value="1"/>
</dbReference>
<evidence type="ECO:0000256" key="1">
    <source>
        <dbReference type="ARBA" id="ARBA00005254"/>
    </source>
</evidence>
<name>A0A1L6JCX9_9SPHN</name>
<sequence>MSQETVLYDLTDGVATLRLNRPDRLNAVTGEMLDLIRASLLRAVDEGARAVLLTGEGRAFCSGADLVGRMDGKPIDPADNLEFHYNPLAETLSKLPIPVVTAVNGPAAGAGVGIALAGDIVVMAKSAYLLLAFSNIGLVPDCGATWLVAKSAGRAKALEMALLGEKVSADDAKDAGLVARVAEDDALLATAGGIAAKLAAKPTVALGLIRAQVKAALNSTLSETLSIEAQNQRAAGKTEDFREGVTAFLAKRAPEFRGR</sequence>
<dbReference type="RefSeq" id="WP_066580592.1">
    <property type="nucleotide sequence ID" value="NZ_CP018820.1"/>
</dbReference>
<dbReference type="Proteomes" id="UP000286681">
    <property type="component" value="Unassembled WGS sequence"/>
</dbReference>
<dbReference type="EMBL" id="QQWO01000003">
    <property type="protein sequence ID" value="RSV06187.1"/>
    <property type="molecule type" value="Genomic_DNA"/>
</dbReference>
<dbReference type="STRING" id="93064.BRX40_16480"/>
<dbReference type="EMBL" id="QQYZ01000006">
    <property type="protein sequence ID" value="RSY86968.1"/>
    <property type="molecule type" value="Genomic_DNA"/>
</dbReference>
<dbReference type="InterPro" id="IPR014748">
    <property type="entry name" value="Enoyl-CoA_hydra_C"/>
</dbReference>
<dbReference type="InterPro" id="IPR001753">
    <property type="entry name" value="Enoyl-CoA_hydra/iso"/>
</dbReference>
<evidence type="ECO:0000313" key="2">
    <source>
        <dbReference type="EMBL" id="APR53801.1"/>
    </source>
</evidence>
<keyword evidence="2" id="KW-0413">Isomerase</keyword>
<comment type="similarity">
    <text evidence="1">Belongs to the enoyl-CoA hydratase/isomerase family.</text>
</comment>
<dbReference type="Proteomes" id="UP000185161">
    <property type="component" value="Chromosome"/>
</dbReference>
<dbReference type="EC" id="4.2.1.17" evidence="3"/>
<dbReference type="OrthoDB" id="9781757at2"/>
<dbReference type="KEGG" id="skr:BRX40_16480"/>
<gene>
    <name evidence="2" type="ORF">BRX40_16480</name>
    <name evidence="3" type="ORF">CA257_04530</name>
    <name evidence="4" type="ORF">DAH66_08900</name>
</gene>
<evidence type="ECO:0000313" key="5">
    <source>
        <dbReference type="Proteomes" id="UP000185161"/>
    </source>
</evidence>
<dbReference type="InterPro" id="IPR029045">
    <property type="entry name" value="ClpP/crotonase-like_dom_sf"/>
</dbReference>
<dbReference type="SUPFAM" id="SSF52096">
    <property type="entry name" value="ClpP/crotonase"/>
    <property type="match status" value="1"/>
</dbReference>
<dbReference type="CDD" id="cd06558">
    <property type="entry name" value="crotonase-like"/>
    <property type="match status" value="1"/>
</dbReference>